<keyword evidence="6 11" id="KW-0418">Kinase</keyword>
<dbReference type="InterPro" id="IPR011712">
    <property type="entry name" value="Sig_transdc_His_kin_sub3_dim/P"/>
</dbReference>
<organism evidence="11 12">
    <name type="scientific">[Clostridium] polysaccharolyticum</name>
    <dbReference type="NCBI Taxonomy" id="29364"/>
    <lineage>
        <taxon>Bacteria</taxon>
        <taxon>Bacillati</taxon>
        <taxon>Bacillota</taxon>
        <taxon>Clostridia</taxon>
        <taxon>Lachnospirales</taxon>
        <taxon>Lachnospiraceae</taxon>
    </lineage>
</organism>
<evidence type="ECO:0000313" key="11">
    <source>
        <dbReference type="EMBL" id="SET37093.1"/>
    </source>
</evidence>
<evidence type="ECO:0000256" key="8">
    <source>
        <dbReference type="ARBA" id="ARBA00023012"/>
    </source>
</evidence>
<dbReference type="PANTHER" id="PTHR24421:SF10">
    <property type="entry name" value="NITRATE_NITRITE SENSOR PROTEIN NARQ"/>
    <property type="match status" value="1"/>
</dbReference>
<protein>
    <recommendedName>
        <fullName evidence="2">histidine kinase</fullName>
        <ecNumber evidence="2">2.7.13.3</ecNumber>
    </recommendedName>
</protein>
<dbReference type="Gene3D" id="1.20.5.1930">
    <property type="match status" value="1"/>
</dbReference>
<gene>
    <name evidence="11" type="ORF">SAMN04487772_11727</name>
</gene>
<feature type="transmembrane region" description="Helical" evidence="9">
    <location>
        <begin position="26"/>
        <end position="44"/>
    </location>
</feature>
<dbReference type="CDD" id="cd16917">
    <property type="entry name" value="HATPase_UhpB-NarQ-NarX-like"/>
    <property type="match status" value="1"/>
</dbReference>
<feature type="transmembrane region" description="Helical" evidence="9">
    <location>
        <begin position="51"/>
        <end position="76"/>
    </location>
</feature>
<keyword evidence="9" id="KW-0472">Membrane</keyword>
<dbReference type="STRING" id="29364.SAMN04487772_11727"/>
<dbReference type="EC" id="2.7.13.3" evidence="2"/>
<evidence type="ECO:0000256" key="4">
    <source>
        <dbReference type="ARBA" id="ARBA00022679"/>
    </source>
</evidence>
<evidence type="ECO:0000256" key="1">
    <source>
        <dbReference type="ARBA" id="ARBA00000085"/>
    </source>
</evidence>
<dbReference type="InterPro" id="IPR050482">
    <property type="entry name" value="Sensor_HK_TwoCompSys"/>
</dbReference>
<name>A0A1I0DWM6_9FIRM</name>
<keyword evidence="9" id="KW-1133">Transmembrane helix</keyword>
<evidence type="ECO:0000256" key="5">
    <source>
        <dbReference type="ARBA" id="ARBA00022741"/>
    </source>
</evidence>
<reference evidence="11 12" key="1">
    <citation type="submission" date="2016-10" db="EMBL/GenBank/DDBJ databases">
        <authorList>
            <person name="de Groot N.N."/>
        </authorList>
    </citation>
    <scope>NUCLEOTIDE SEQUENCE [LARGE SCALE GENOMIC DNA]</scope>
    <source>
        <strain evidence="11 12">DSM 1801</strain>
    </source>
</reference>
<evidence type="ECO:0000256" key="7">
    <source>
        <dbReference type="ARBA" id="ARBA00022840"/>
    </source>
</evidence>
<evidence type="ECO:0000313" key="12">
    <source>
        <dbReference type="Proteomes" id="UP000199800"/>
    </source>
</evidence>
<evidence type="ECO:0000259" key="10">
    <source>
        <dbReference type="Pfam" id="PF07730"/>
    </source>
</evidence>
<dbReference type="Proteomes" id="UP000199800">
    <property type="component" value="Unassembled WGS sequence"/>
</dbReference>
<dbReference type="GO" id="GO:0000155">
    <property type="term" value="F:phosphorelay sensor kinase activity"/>
    <property type="evidence" value="ECO:0007669"/>
    <property type="project" value="InterPro"/>
</dbReference>
<sequence>MKQIIDKFVLYICSMMLYLNTYKGNYVAVPILIALFFASLIIYAEKPTLKIFSFFTVTFLCIPLPPLTFFLPIFVYDYFAGKYYYFLIFQIYILNYNKDKIGSQNMLYLILFFLLSFYLKYKTFKHQKLQELHNQSVNLSQELMLIEEEKNRSILENQDYEINIATLNERNRISKEIHDHIGHVLSRSLIQIGALLTLEQNPFIKDELSNLKTSLSEGMDSIRASIHNMHDESIDLYSTVKNLIDDFQFCTTQYHYDIVNTPLLKVKYCFIAIVKEALSNIMKHSDAKNVIIVLAEEPALYRLIIDDNGTVTEKTKALARKIQLTIDSTDGLGLHNMHERVKGLNGTFQIIANNGFKILVAIPKEKTEVIHNEPNSNRSS</sequence>
<dbReference type="GO" id="GO:0016020">
    <property type="term" value="C:membrane"/>
    <property type="evidence" value="ECO:0007669"/>
    <property type="project" value="InterPro"/>
</dbReference>
<keyword evidence="5" id="KW-0547">Nucleotide-binding</keyword>
<keyword evidence="4" id="KW-0808">Transferase</keyword>
<comment type="catalytic activity">
    <reaction evidence="1">
        <text>ATP + protein L-histidine = ADP + protein N-phospho-L-histidine.</text>
        <dbReference type="EC" id="2.7.13.3"/>
    </reaction>
</comment>
<dbReference type="InterPro" id="IPR036890">
    <property type="entry name" value="HATPase_C_sf"/>
</dbReference>
<feature type="transmembrane region" description="Helical" evidence="9">
    <location>
        <begin position="101"/>
        <end position="119"/>
    </location>
</feature>
<keyword evidence="8" id="KW-0902">Two-component regulatory system</keyword>
<evidence type="ECO:0000256" key="9">
    <source>
        <dbReference type="SAM" id="Phobius"/>
    </source>
</evidence>
<keyword evidence="9" id="KW-0812">Transmembrane</keyword>
<dbReference type="GO" id="GO:0005524">
    <property type="term" value="F:ATP binding"/>
    <property type="evidence" value="ECO:0007669"/>
    <property type="project" value="UniProtKB-KW"/>
</dbReference>
<dbReference type="OrthoDB" id="9781904at2"/>
<keyword evidence="3" id="KW-0597">Phosphoprotein</keyword>
<dbReference type="PANTHER" id="PTHR24421">
    <property type="entry name" value="NITRATE/NITRITE SENSOR PROTEIN NARX-RELATED"/>
    <property type="match status" value="1"/>
</dbReference>
<dbReference type="Pfam" id="PF07730">
    <property type="entry name" value="HisKA_3"/>
    <property type="match status" value="1"/>
</dbReference>
<keyword evidence="12" id="KW-1185">Reference proteome</keyword>
<dbReference type="AlphaFoldDB" id="A0A1I0DWM6"/>
<evidence type="ECO:0000256" key="2">
    <source>
        <dbReference type="ARBA" id="ARBA00012438"/>
    </source>
</evidence>
<dbReference type="EMBL" id="FOHN01000017">
    <property type="protein sequence ID" value="SET37093.1"/>
    <property type="molecule type" value="Genomic_DNA"/>
</dbReference>
<feature type="domain" description="Signal transduction histidine kinase subgroup 3 dimerisation and phosphoacceptor" evidence="10">
    <location>
        <begin position="169"/>
        <end position="231"/>
    </location>
</feature>
<proteinExistence type="predicted"/>
<dbReference type="Gene3D" id="3.30.565.10">
    <property type="entry name" value="Histidine kinase-like ATPase, C-terminal domain"/>
    <property type="match status" value="1"/>
</dbReference>
<evidence type="ECO:0000256" key="3">
    <source>
        <dbReference type="ARBA" id="ARBA00022553"/>
    </source>
</evidence>
<accession>A0A1I0DWM6</accession>
<dbReference type="GO" id="GO:0046983">
    <property type="term" value="F:protein dimerization activity"/>
    <property type="evidence" value="ECO:0007669"/>
    <property type="project" value="InterPro"/>
</dbReference>
<keyword evidence="7" id="KW-0067">ATP-binding</keyword>
<evidence type="ECO:0000256" key="6">
    <source>
        <dbReference type="ARBA" id="ARBA00022777"/>
    </source>
</evidence>
<dbReference type="SUPFAM" id="SSF55874">
    <property type="entry name" value="ATPase domain of HSP90 chaperone/DNA topoisomerase II/histidine kinase"/>
    <property type="match status" value="1"/>
</dbReference>